<keyword evidence="2" id="KW-1185">Reference proteome</keyword>
<organism evidence="2 3">
    <name type="scientific">Steinernema glaseri</name>
    <dbReference type="NCBI Taxonomy" id="37863"/>
    <lineage>
        <taxon>Eukaryota</taxon>
        <taxon>Metazoa</taxon>
        <taxon>Ecdysozoa</taxon>
        <taxon>Nematoda</taxon>
        <taxon>Chromadorea</taxon>
        <taxon>Rhabditida</taxon>
        <taxon>Tylenchina</taxon>
        <taxon>Panagrolaimomorpha</taxon>
        <taxon>Strongyloidoidea</taxon>
        <taxon>Steinernematidae</taxon>
        <taxon>Steinernema</taxon>
    </lineage>
</organism>
<evidence type="ECO:0000256" key="1">
    <source>
        <dbReference type="SAM" id="MobiDB-lite"/>
    </source>
</evidence>
<dbReference type="WBParaSite" id="L893_g17297.t1">
    <property type="protein sequence ID" value="L893_g17297.t1"/>
    <property type="gene ID" value="L893_g17297"/>
</dbReference>
<feature type="region of interest" description="Disordered" evidence="1">
    <location>
        <begin position="68"/>
        <end position="91"/>
    </location>
</feature>
<reference evidence="3" key="1">
    <citation type="submission" date="2016-11" db="UniProtKB">
        <authorList>
            <consortium name="WormBaseParasite"/>
        </authorList>
    </citation>
    <scope>IDENTIFICATION</scope>
</reference>
<sequence length="91" mass="10345">MKNVEIRRPKYQIIHFSGKRFRVRATFSQIGLDFPEEDRQIPKNICGPSQRVRNRVPKQSSNQAFLVSSATFPPNDVTNAATHSPESECVS</sequence>
<dbReference type="Proteomes" id="UP000095287">
    <property type="component" value="Unplaced"/>
</dbReference>
<dbReference type="AlphaFoldDB" id="A0A1I7YKQ7"/>
<protein>
    <submittedName>
        <fullName evidence="3">Uncharacterized protein</fullName>
    </submittedName>
</protein>
<feature type="region of interest" description="Disordered" evidence="1">
    <location>
        <begin position="41"/>
        <end position="60"/>
    </location>
</feature>
<evidence type="ECO:0000313" key="2">
    <source>
        <dbReference type="Proteomes" id="UP000095287"/>
    </source>
</evidence>
<evidence type="ECO:0000313" key="3">
    <source>
        <dbReference type="WBParaSite" id="L893_g17297.t1"/>
    </source>
</evidence>
<proteinExistence type="predicted"/>
<accession>A0A1I7YKQ7</accession>
<name>A0A1I7YKQ7_9BILA</name>